<name>A0A8S9HWU4_BRACR</name>
<protein>
    <submittedName>
        <fullName evidence="1">Uncharacterized protein</fullName>
    </submittedName>
</protein>
<evidence type="ECO:0000313" key="1">
    <source>
        <dbReference type="EMBL" id="KAF2562745.1"/>
    </source>
</evidence>
<reference evidence="1" key="1">
    <citation type="submission" date="2019-12" db="EMBL/GenBank/DDBJ databases">
        <title>Genome sequencing and annotation of Brassica cretica.</title>
        <authorList>
            <person name="Studholme D.J."/>
            <person name="Sarris P.F."/>
        </authorList>
    </citation>
    <scope>NUCLEOTIDE SEQUENCE</scope>
    <source>
        <strain evidence="1">PFS-102/07</strain>
        <tissue evidence="1">Leaf</tissue>
    </source>
</reference>
<gene>
    <name evidence="1" type="ORF">F2Q70_00016799</name>
</gene>
<proteinExistence type="predicted"/>
<dbReference type="AlphaFoldDB" id="A0A8S9HWU4"/>
<accession>A0A8S9HWU4</accession>
<comment type="caution">
    <text evidence="1">The sequence shown here is derived from an EMBL/GenBank/DDBJ whole genome shotgun (WGS) entry which is preliminary data.</text>
</comment>
<dbReference type="EMBL" id="QGKY02001250">
    <property type="protein sequence ID" value="KAF2562745.1"/>
    <property type="molecule type" value="Genomic_DNA"/>
</dbReference>
<sequence length="111" mass="12400">MRYFTLVTSESSPASSFVASLAPKTLQFVVECPRDWWNSQKVFPSLSAFTASELGLLFSQLFLSAPIEYFLLFCHWFVEQRAFPSKSASGPPWMSVDVLISIVGDIAGRRA</sequence>
<organism evidence="1">
    <name type="scientific">Brassica cretica</name>
    <name type="common">Mustard</name>
    <dbReference type="NCBI Taxonomy" id="69181"/>
    <lineage>
        <taxon>Eukaryota</taxon>
        <taxon>Viridiplantae</taxon>
        <taxon>Streptophyta</taxon>
        <taxon>Embryophyta</taxon>
        <taxon>Tracheophyta</taxon>
        <taxon>Spermatophyta</taxon>
        <taxon>Magnoliopsida</taxon>
        <taxon>eudicotyledons</taxon>
        <taxon>Gunneridae</taxon>
        <taxon>Pentapetalae</taxon>
        <taxon>rosids</taxon>
        <taxon>malvids</taxon>
        <taxon>Brassicales</taxon>
        <taxon>Brassicaceae</taxon>
        <taxon>Brassiceae</taxon>
        <taxon>Brassica</taxon>
    </lineage>
</organism>